<sequence>MMGSALVAAREYVLKEYPNAFLAILAGSVVRGEGTETSDLDIVIITDGEEPPYRKSVIYQKWPIELFVYNQKAYKEQCQREVEKAKPFLLTMIVEGIPIIDRDKNFHLLKREAEEILKKGPRELSPKEIDNYRYTITALLEDLKGSENHYEGIFIVNKLSMLLAEFIMRLNRRWIGDGKWAYKVLKEFDEEIADKFTQSFSQFYSNDNKEEIIAFTEGILKPVGGLLFEGVKNSLM</sequence>
<dbReference type="AlphaFoldDB" id="A0A1I0CXV3"/>
<organism evidence="2 3">
    <name type="scientific">Anaerobranca gottschalkii DSM 13577</name>
    <dbReference type="NCBI Taxonomy" id="1120990"/>
    <lineage>
        <taxon>Bacteria</taxon>
        <taxon>Bacillati</taxon>
        <taxon>Bacillota</taxon>
        <taxon>Clostridia</taxon>
        <taxon>Eubacteriales</taxon>
        <taxon>Proteinivoracaceae</taxon>
        <taxon>Anaerobranca</taxon>
    </lineage>
</organism>
<dbReference type="STRING" id="1120990.SAMN03080614_11052"/>
<evidence type="ECO:0000313" key="2">
    <source>
        <dbReference type="EMBL" id="SET24705.1"/>
    </source>
</evidence>
<dbReference type="RefSeq" id="WP_091351629.1">
    <property type="nucleotide sequence ID" value="NZ_FOIF01000105.1"/>
</dbReference>
<dbReference type="Proteomes" id="UP000243819">
    <property type="component" value="Unassembled WGS sequence"/>
</dbReference>
<dbReference type="GO" id="GO:0016779">
    <property type="term" value="F:nucleotidyltransferase activity"/>
    <property type="evidence" value="ECO:0007669"/>
    <property type="project" value="InterPro"/>
</dbReference>
<evidence type="ECO:0000313" key="3">
    <source>
        <dbReference type="Proteomes" id="UP000243819"/>
    </source>
</evidence>
<protein>
    <submittedName>
        <fullName evidence="2">Nucleotidyltransferase domain-containing protein</fullName>
    </submittedName>
</protein>
<dbReference type="InterPro" id="IPR043519">
    <property type="entry name" value="NT_sf"/>
</dbReference>
<dbReference type="Gene3D" id="3.30.460.10">
    <property type="entry name" value="Beta Polymerase, domain 2"/>
    <property type="match status" value="1"/>
</dbReference>
<accession>A0A1I0CXV3</accession>
<dbReference type="CDD" id="cd05403">
    <property type="entry name" value="NT_KNTase_like"/>
    <property type="match status" value="1"/>
</dbReference>
<proteinExistence type="predicted"/>
<keyword evidence="2" id="KW-0808">Transferase</keyword>
<gene>
    <name evidence="2" type="ORF">SAMN03080614_11052</name>
</gene>
<name>A0A1I0CXV3_9FIRM</name>
<dbReference type="InterPro" id="IPR002934">
    <property type="entry name" value="Polymerase_NTP_transf_dom"/>
</dbReference>
<feature type="domain" description="Polymerase nucleotidyl transferase" evidence="1">
    <location>
        <begin position="10"/>
        <end position="64"/>
    </location>
</feature>
<evidence type="ECO:0000259" key="1">
    <source>
        <dbReference type="Pfam" id="PF01909"/>
    </source>
</evidence>
<dbReference type="EMBL" id="FOIF01000105">
    <property type="protein sequence ID" value="SET24705.1"/>
    <property type="molecule type" value="Genomic_DNA"/>
</dbReference>
<dbReference type="OrthoDB" id="9816197at2"/>
<dbReference type="Pfam" id="PF01909">
    <property type="entry name" value="NTP_transf_2"/>
    <property type="match status" value="1"/>
</dbReference>
<reference evidence="3" key="1">
    <citation type="submission" date="2016-10" db="EMBL/GenBank/DDBJ databases">
        <authorList>
            <person name="Varghese N."/>
            <person name="Submissions S."/>
        </authorList>
    </citation>
    <scope>NUCLEOTIDE SEQUENCE [LARGE SCALE GENOMIC DNA]</scope>
    <source>
        <strain evidence="3">DSM 13577</strain>
    </source>
</reference>
<dbReference type="SUPFAM" id="SSF81301">
    <property type="entry name" value="Nucleotidyltransferase"/>
    <property type="match status" value="1"/>
</dbReference>
<keyword evidence="3" id="KW-1185">Reference proteome</keyword>